<keyword evidence="2" id="KW-1185">Reference proteome</keyword>
<name>A0ABN7V775_GIGMA</name>
<reference evidence="1 2" key="1">
    <citation type="submission" date="2021-06" db="EMBL/GenBank/DDBJ databases">
        <authorList>
            <person name="Kallberg Y."/>
            <person name="Tangrot J."/>
            <person name="Rosling A."/>
        </authorList>
    </citation>
    <scope>NUCLEOTIDE SEQUENCE [LARGE SCALE GENOMIC DNA]</scope>
    <source>
        <strain evidence="1 2">120-4 pot B 10/14</strain>
    </source>
</reference>
<dbReference type="SUPFAM" id="SSF50494">
    <property type="entry name" value="Trypsin-like serine proteases"/>
    <property type="match status" value="1"/>
</dbReference>
<dbReference type="InterPro" id="IPR009003">
    <property type="entry name" value="Peptidase_S1_PA"/>
</dbReference>
<organism evidence="1 2">
    <name type="scientific">Gigaspora margarita</name>
    <dbReference type="NCBI Taxonomy" id="4874"/>
    <lineage>
        <taxon>Eukaryota</taxon>
        <taxon>Fungi</taxon>
        <taxon>Fungi incertae sedis</taxon>
        <taxon>Mucoromycota</taxon>
        <taxon>Glomeromycotina</taxon>
        <taxon>Glomeromycetes</taxon>
        <taxon>Diversisporales</taxon>
        <taxon>Gigasporaceae</taxon>
        <taxon>Gigaspora</taxon>
    </lineage>
</organism>
<sequence length="309" mass="34304">MSNRPPYLALYKNVSYVNHDVILELEIVDLEIIIKKPHADDDQNKEFIADAAKLNPIIIYNEPKMPETEVMSNKSIYDFQIESLVLGGEGVRTSNYQTICAAGFWVRSRLNSTKYYIMTAGHCHDNGPFNTDGSVDFYHFPWLGSLVNDVAPGFIGQMAQPDLSVVDKGLILKQSDLIGVTASVRNSDNPDYRELFIYGTGVIDTVESVVCKSGYFSHVQCGHIQATDASFYFIKDDEVVEYRGLTKVDKIGFQGDSGAPVFGYELSLMPGIIIAGMLSSGNLLDDWNTFTPIDVLITDDIDIITVNDL</sequence>
<proteinExistence type="predicted"/>
<dbReference type="InterPro" id="IPR043504">
    <property type="entry name" value="Peptidase_S1_PA_chymotrypsin"/>
</dbReference>
<dbReference type="Gene3D" id="2.40.10.10">
    <property type="entry name" value="Trypsin-like serine proteases"/>
    <property type="match status" value="2"/>
</dbReference>
<accession>A0ABN7V775</accession>
<dbReference type="Proteomes" id="UP000789901">
    <property type="component" value="Unassembled WGS sequence"/>
</dbReference>
<dbReference type="EMBL" id="CAJVQB010010205">
    <property type="protein sequence ID" value="CAG8737666.1"/>
    <property type="molecule type" value="Genomic_DNA"/>
</dbReference>
<evidence type="ECO:0000313" key="2">
    <source>
        <dbReference type="Proteomes" id="UP000789901"/>
    </source>
</evidence>
<evidence type="ECO:0000313" key="1">
    <source>
        <dbReference type="EMBL" id="CAG8737666.1"/>
    </source>
</evidence>
<protein>
    <submittedName>
        <fullName evidence="1">4003_t:CDS:1</fullName>
    </submittedName>
</protein>
<comment type="caution">
    <text evidence="1">The sequence shown here is derived from an EMBL/GenBank/DDBJ whole genome shotgun (WGS) entry which is preliminary data.</text>
</comment>
<gene>
    <name evidence="1" type="ORF">GMARGA_LOCUS15040</name>
</gene>